<protein>
    <submittedName>
        <fullName evidence="2">Uncharacterized protein</fullName>
    </submittedName>
</protein>
<organism evidence="3">
    <name type="scientific">Arthroderma gypseum (strain ATCC MYA-4604 / CBS 118893)</name>
    <name type="common">Microsporum gypseum</name>
    <dbReference type="NCBI Taxonomy" id="535722"/>
    <lineage>
        <taxon>Eukaryota</taxon>
        <taxon>Fungi</taxon>
        <taxon>Dikarya</taxon>
        <taxon>Ascomycota</taxon>
        <taxon>Pezizomycotina</taxon>
        <taxon>Eurotiomycetes</taxon>
        <taxon>Eurotiomycetidae</taxon>
        <taxon>Onygenales</taxon>
        <taxon>Arthrodermataceae</taxon>
        <taxon>Nannizzia</taxon>
    </lineage>
</organism>
<dbReference type="RefSeq" id="XP_003173964.1">
    <property type="nucleotide sequence ID" value="XM_003173916.1"/>
</dbReference>
<feature type="region of interest" description="Disordered" evidence="1">
    <location>
        <begin position="1"/>
        <end position="26"/>
    </location>
</feature>
<evidence type="ECO:0000313" key="2">
    <source>
        <dbReference type="EMBL" id="EFR01134.1"/>
    </source>
</evidence>
<dbReference type="GeneID" id="10029251"/>
<dbReference type="OrthoDB" id="5144514at2759"/>
<dbReference type="InterPro" id="IPR006771">
    <property type="entry name" value="CetA-like"/>
</dbReference>
<dbReference type="PANTHER" id="PTHR36195:SF6">
    <property type="entry name" value="SECRETED THAUMATIN-LIKE PROTEIN CALA"/>
    <property type="match status" value="1"/>
</dbReference>
<dbReference type="EMBL" id="DS989824">
    <property type="protein sequence ID" value="EFR01134.1"/>
    <property type="molecule type" value="Genomic_DNA"/>
</dbReference>
<reference evidence="3" key="1">
    <citation type="journal article" date="2012" name="MBio">
        <title>Comparative genome analysis of Trichophyton rubrum and related dermatophytes reveals candidate genes involved in infection.</title>
        <authorList>
            <person name="Martinez D.A."/>
            <person name="Oliver B.G."/>
            <person name="Graeser Y."/>
            <person name="Goldberg J.M."/>
            <person name="Li W."/>
            <person name="Martinez-Rossi N.M."/>
            <person name="Monod M."/>
            <person name="Shelest E."/>
            <person name="Barton R.C."/>
            <person name="Birch E."/>
            <person name="Brakhage A.A."/>
            <person name="Chen Z."/>
            <person name="Gurr S.J."/>
            <person name="Heiman D."/>
            <person name="Heitman J."/>
            <person name="Kosti I."/>
            <person name="Rossi A."/>
            <person name="Saif S."/>
            <person name="Samalova M."/>
            <person name="Saunders C.W."/>
            <person name="Shea T."/>
            <person name="Summerbell R.C."/>
            <person name="Xu J."/>
            <person name="Young S."/>
            <person name="Zeng Q."/>
            <person name="Birren B.W."/>
            <person name="Cuomo C.A."/>
            <person name="White T.C."/>
        </authorList>
    </citation>
    <scope>NUCLEOTIDE SEQUENCE [LARGE SCALE GENOMIC DNA]</scope>
    <source>
        <strain evidence="3">ATCC MYA-4604 / CBS 118893</strain>
    </source>
</reference>
<dbReference type="Pfam" id="PF04681">
    <property type="entry name" value="Bys1"/>
    <property type="match status" value="1"/>
</dbReference>
<accession>E4UV17</accession>
<keyword evidence="3" id="KW-1185">Reference proteome</keyword>
<dbReference type="AlphaFoldDB" id="E4UV17"/>
<dbReference type="VEuPathDB" id="FungiDB:MGYG_09040"/>
<dbReference type="PANTHER" id="PTHR36195">
    <property type="entry name" value="DOMAIN PROTEIN, PUTATIVE (AFU_ORTHOLOGUE AFUA_5G01990)-RELATED-RELATED"/>
    <property type="match status" value="1"/>
</dbReference>
<dbReference type="Proteomes" id="UP000002669">
    <property type="component" value="Unassembled WGS sequence"/>
</dbReference>
<dbReference type="HOGENOM" id="CLU_2263115_0_0_1"/>
<sequence>MVHFNTAVVPSALAGGNDGNSGTSKNACGKNGYLWPIAGSTGEKMITLKDGETYSEKYRTNSNGGGISIKMATDKNHKDSSQFEYTLKDLQIFYDLSNIDGYS</sequence>
<dbReference type="eggNOG" id="ENOG502SSWE">
    <property type="taxonomic scope" value="Eukaryota"/>
</dbReference>
<proteinExistence type="predicted"/>
<name>E4UV17_ARTGP</name>
<evidence type="ECO:0000256" key="1">
    <source>
        <dbReference type="SAM" id="MobiDB-lite"/>
    </source>
</evidence>
<dbReference type="InParanoid" id="E4UV17"/>
<dbReference type="STRING" id="535722.E4UV17"/>
<evidence type="ECO:0000313" key="3">
    <source>
        <dbReference type="Proteomes" id="UP000002669"/>
    </source>
</evidence>
<gene>
    <name evidence="2" type="ORF">MGYG_09040</name>
</gene>